<dbReference type="PANTHER" id="PTHR24006">
    <property type="entry name" value="UBIQUITIN CARBOXYL-TERMINAL HYDROLASE"/>
    <property type="match status" value="1"/>
</dbReference>
<gene>
    <name evidence="9" type="ORF">ACHAWO_000200</name>
</gene>
<dbReference type="Pfam" id="PF00443">
    <property type="entry name" value="UCH"/>
    <property type="match status" value="1"/>
</dbReference>
<keyword evidence="4 7" id="KW-0833">Ubl conjugation pathway</keyword>
<comment type="catalytic activity">
    <reaction evidence="1 7">
        <text>Thiol-dependent hydrolysis of ester, thioester, amide, peptide and isopeptide bonds formed by the C-terminal Gly of ubiquitin (a 76-residue protein attached to proteins as an intracellular targeting signal).</text>
        <dbReference type="EC" id="3.4.19.12"/>
    </reaction>
</comment>
<dbReference type="PANTHER" id="PTHR24006:SF888">
    <property type="entry name" value="UBIQUITIN CARBOXYL-TERMINAL HYDROLASE 30"/>
    <property type="match status" value="1"/>
</dbReference>
<comment type="caution">
    <text evidence="9">The sequence shown here is derived from an EMBL/GenBank/DDBJ whole genome shotgun (WGS) entry which is preliminary data.</text>
</comment>
<protein>
    <recommendedName>
        <fullName evidence="7">Ubiquitin carboxyl-terminal hydrolase</fullName>
        <ecNumber evidence="7">3.4.19.12</ecNumber>
    </recommendedName>
</protein>
<dbReference type="InterPro" id="IPR028889">
    <property type="entry name" value="USP"/>
</dbReference>
<dbReference type="AlphaFoldDB" id="A0ABD3MLR5"/>
<dbReference type="SUPFAM" id="SSF54001">
    <property type="entry name" value="Cysteine proteinases"/>
    <property type="match status" value="1"/>
</dbReference>
<accession>A0ABD3MLR5</accession>
<comment type="similarity">
    <text evidence="2 7">Belongs to the peptidase C19 family.</text>
</comment>
<dbReference type="PROSITE" id="PS00972">
    <property type="entry name" value="USP_1"/>
    <property type="match status" value="1"/>
</dbReference>
<evidence type="ECO:0000256" key="2">
    <source>
        <dbReference type="ARBA" id="ARBA00009085"/>
    </source>
</evidence>
<keyword evidence="10" id="KW-1185">Reference proteome</keyword>
<dbReference type="InterPro" id="IPR001394">
    <property type="entry name" value="Peptidase_C19_UCH"/>
</dbReference>
<reference evidence="9 10" key="1">
    <citation type="submission" date="2024-10" db="EMBL/GenBank/DDBJ databases">
        <title>Updated reference genomes for cyclostephanoid diatoms.</title>
        <authorList>
            <person name="Roberts W.R."/>
            <person name="Alverson A.J."/>
        </authorList>
    </citation>
    <scope>NUCLEOTIDE SEQUENCE [LARGE SCALE GENOMIC DNA]</scope>
    <source>
        <strain evidence="9 10">AJA010-31</strain>
    </source>
</reference>
<organism evidence="9 10">
    <name type="scientific">Cyclotella atomus</name>
    <dbReference type="NCBI Taxonomy" id="382360"/>
    <lineage>
        <taxon>Eukaryota</taxon>
        <taxon>Sar</taxon>
        <taxon>Stramenopiles</taxon>
        <taxon>Ochrophyta</taxon>
        <taxon>Bacillariophyta</taxon>
        <taxon>Coscinodiscophyceae</taxon>
        <taxon>Thalassiosirophycidae</taxon>
        <taxon>Stephanodiscales</taxon>
        <taxon>Stephanodiscaceae</taxon>
        <taxon>Cyclotella</taxon>
    </lineage>
</organism>
<keyword evidence="5 7" id="KW-0378">Hydrolase</keyword>
<evidence type="ECO:0000256" key="7">
    <source>
        <dbReference type="RuleBase" id="RU366025"/>
    </source>
</evidence>
<sequence>MDWTTALLKKRGGHEGRRQQQPGDDNLLSFFLLLASDVIGASLGSAIRSYFSAPSRPHLQDAAAERTNRVHSHYYDDLKPAFSGYNSTSTPPSQQLQISTAAAPNFIPQEPTISSIKGLRNKGQTCYANSVFQALASLPPFCKYLQQLERRGSATLGHELYQTIQYVNGHEIDHRSKRRILNSFLASMSSASPIKYGDPCKVLDLVAKHHSQFRSRTGMFAGTSEQQDAHEFFIALMDVLSTEDASSDENMSSITCNSKPDFVEERISLLDQRYHFSGKIQEDSRDDINSDGKVCQEEKKYEDYLCERKVNRQSGQKVNGDKALTSKYGTTNIARSNAQDDAPLRCPFDGWLGSTIKCNTCHHVRPIRSAPFVAMSLPVHNSACNALENFITMEYGGFDAAERVSDVLCLACAIQKRLGELEDEELMLKGAISSVQRRKRTKQLANQQSDDDIVGLINESERLKARAAALKSIDPDADEESNNDDSNFSIDEYELIGMYGKSCKLQPIRGDAWKATLIMRPPKVLCIHIQRRQFDYRSGQMVKIGRHVDFSEVMDLTDFHAFDQQQQRTRRTTTGSRLLYRLMCVIEHRGSAFGGHYVTYRRGNWNDGNNFWVLVSDQCVSSRSWQDVKNCQAYMLFYSAS</sequence>
<dbReference type="InterPro" id="IPR050164">
    <property type="entry name" value="Peptidase_C19"/>
</dbReference>
<keyword evidence="6 7" id="KW-0788">Thiol protease</keyword>
<dbReference type="InterPro" id="IPR018200">
    <property type="entry name" value="USP_CS"/>
</dbReference>
<dbReference type="Gene3D" id="3.90.70.10">
    <property type="entry name" value="Cysteine proteinases"/>
    <property type="match status" value="1"/>
</dbReference>
<proteinExistence type="inferred from homology"/>
<dbReference type="EC" id="3.4.19.12" evidence="7"/>
<evidence type="ECO:0000313" key="9">
    <source>
        <dbReference type="EMBL" id="KAL3764974.1"/>
    </source>
</evidence>
<evidence type="ECO:0000256" key="3">
    <source>
        <dbReference type="ARBA" id="ARBA00022670"/>
    </source>
</evidence>
<evidence type="ECO:0000256" key="4">
    <source>
        <dbReference type="ARBA" id="ARBA00022786"/>
    </source>
</evidence>
<dbReference type="GO" id="GO:0006508">
    <property type="term" value="P:proteolysis"/>
    <property type="evidence" value="ECO:0007669"/>
    <property type="project" value="UniProtKB-KW"/>
</dbReference>
<dbReference type="GO" id="GO:0004843">
    <property type="term" value="F:cysteine-type deubiquitinase activity"/>
    <property type="evidence" value="ECO:0007669"/>
    <property type="project" value="UniProtKB-UniRule"/>
</dbReference>
<dbReference type="EMBL" id="JALLPJ020001410">
    <property type="protein sequence ID" value="KAL3764974.1"/>
    <property type="molecule type" value="Genomic_DNA"/>
</dbReference>
<dbReference type="Proteomes" id="UP001530400">
    <property type="component" value="Unassembled WGS sequence"/>
</dbReference>
<evidence type="ECO:0000256" key="5">
    <source>
        <dbReference type="ARBA" id="ARBA00022801"/>
    </source>
</evidence>
<dbReference type="PROSITE" id="PS50235">
    <property type="entry name" value="USP_3"/>
    <property type="match status" value="1"/>
</dbReference>
<keyword evidence="3 7" id="KW-0645">Protease</keyword>
<dbReference type="InterPro" id="IPR038765">
    <property type="entry name" value="Papain-like_cys_pep_sf"/>
</dbReference>
<feature type="domain" description="USP" evidence="8">
    <location>
        <begin position="117"/>
        <end position="641"/>
    </location>
</feature>
<dbReference type="PROSITE" id="PS00973">
    <property type="entry name" value="USP_2"/>
    <property type="match status" value="1"/>
</dbReference>
<evidence type="ECO:0000313" key="10">
    <source>
        <dbReference type="Proteomes" id="UP001530400"/>
    </source>
</evidence>
<evidence type="ECO:0000256" key="1">
    <source>
        <dbReference type="ARBA" id="ARBA00000707"/>
    </source>
</evidence>
<dbReference type="CDD" id="cd02257">
    <property type="entry name" value="Peptidase_C19"/>
    <property type="match status" value="1"/>
</dbReference>
<name>A0ABD3MLR5_9STRA</name>
<evidence type="ECO:0000256" key="6">
    <source>
        <dbReference type="ARBA" id="ARBA00022807"/>
    </source>
</evidence>
<evidence type="ECO:0000259" key="8">
    <source>
        <dbReference type="PROSITE" id="PS50235"/>
    </source>
</evidence>